<feature type="non-terminal residue" evidence="3">
    <location>
        <position position="103"/>
    </location>
</feature>
<dbReference type="EMBL" id="CAJVPV010057583">
    <property type="protein sequence ID" value="CAG8786966.1"/>
    <property type="molecule type" value="Genomic_DNA"/>
</dbReference>
<evidence type="ECO:0000313" key="4">
    <source>
        <dbReference type="Proteomes" id="UP000789342"/>
    </source>
</evidence>
<feature type="non-terminal residue" evidence="3">
    <location>
        <position position="1"/>
    </location>
</feature>
<evidence type="ECO:0000259" key="2">
    <source>
        <dbReference type="PROSITE" id="PS51767"/>
    </source>
</evidence>
<dbReference type="GO" id="GO:0004190">
    <property type="term" value="F:aspartic-type endopeptidase activity"/>
    <property type="evidence" value="ECO:0007669"/>
    <property type="project" value="InterPro"/>
</dbReference>
<dbReference type="InterPro" id="IPR001461">
    <property type="entry name" value="Aspartic_peptidase_A1"/>
</dbReference>
<gene>
    <name evidence="3" type="ORF">AMORRO_LOCUS17810</name>
</gene>
<evidence type="ECO:0000313" key="3">
    <source>
        <dbReference type="EMBL" id="CAG8786966.1"/>
    </source>
</evidence>
<dbReference type="OrthoDB" id="771136at2759"/>
<dbReference type="Proteomes" id="UP000789342">
    <property type="component" value="Unassembled WGS sequence"/>
</dbReference>
<name>A0A9N9JKV8_9GLOM</name>
<sequence length="103" mass="11390">VTRLYTITAVLMSGKLLMNTGSSDLWVSEIHCSDCGNKRKYNPKQDGSFRTNNKPFEVIYGIGYVQGYIGSADLSLNGALIPQVFAFTTKMAIFQDEPFDGII</sequence>
<dbReference type="SUPFAM" id="SSF50630">
    <property type="entry name" value="Acid proteases"/>
    <property type="match status" value="1"/>
</dbReference>
<organism evidence="3 4">
    <name type="scientific">Acaulospora morrowiae</name>
    <dbReference type="NCBI Taxonomy" id="94023"/>
    <lineage>
        <taxon>Eukaryota</taxon>
        <taxon>Fungi</taxon>
        <taxon>Fungi incertae sedis</taxon>
        <taxon>Mucoromycota</taxon>
        <taxon>Glomeromycotina</taxon>
        <taxon>Glomeromycetes</taxon>
        <taxon>Diversisporales</taxon>
        <taxon>Acaulosporaceae</taxon>
        <taxon>Acaulospora</taxon>
    </lineage>
</organism>
<dbReference type="Gene3D" id="2.40.70.10">
    <property type="entry name" value="Acid Proteases"/>
    <property type="match status" value="1"/>
</dbReference>
<dbReference type="PANTHER" id="PTHR47966">
    <property type="entry name" value="BETA-SITE APP-CLEAVING ENZYME, ISOFORM A-RELATED"/>
    <property type="match status" value="1"/>
</dbReference>
<reference evidence="3" key="1">
    <citation type="submission" date="2021-06" db="EMBL/GenBank/DDBJ databases">
        <authorList>
            <person name="Kallberg Y."/>
            <person name="Tangrot J."/>
            <person name="Rosling A."/>
        </authorList>
    </citation>
    <scope>NUCLEOTIDE SEQUENCE</scope>
    <source>
        <strain evidence="3">CL551</strain>
    </source>
</reference>
<accession>A0A9N9JKV8</accession>
<protein>
    <submittedName>
        <fullName evidence="3">9483_t:CDS:1</fullName>
    </submittedName>
</protein>
<dbReference type="Pfam" id="PF00026">
    <property type="entry name" value="Asp"/>
    <property type="match status" value="1"/>
</dbReference>
<proteinExistence type="inferred from homology"/>
<dbReference type="AlphaFoldDB" id="A0A9N9JKV8"/>
<dbReference type="InterPro" id="IPR033121">
    <property type="entry name" value="PEPTIDASE_A1"/>
</dbReference>
<keyword evidence="4" id="KW-1185">Reference proteome</keyword>
<evidence type="ECO:0000256" key="1">
    <source>
        <dbReference type="ARBA" id="ARBA00007447"/>
    </source>
</evidence>
<feature type="domain" description="Peptidase A1" evidence="2">
    <location>
        <begin position="1"/>
        <end position="103"/>
    </location>
</feature>
<comment type="similarity">
    <text evidence="1">Belongs to the peptidase A1 family.</text>
</comment>
<dbReference type="PROSITE" id="PS51767">
    <property type="entry name" value="PEPTIDASE_A1"/>
    <property type="match status" value="1"/>
</dbReference>
<dbReference type="PANTHER" id="PTHR47966:SF51">
    <property type="entry name" value="BETA-SITE APP-CLEAVING ENZYME, ISOFORM A-RELATED"/>
    <property type="match status" value="1"/>
</dbReference>
<dbReference type="InterPro" id="IPR021109">
    <property type="entry name" value="Peptidase_aspartic_dom_sf"/>
</dbReference>
<comment type="caution">
    <text evidence="3">The sequence shown here is derived from an EMBL/GenBank/DDBJ whole genome shotgun (WGS) entry which is preliminary data.</text>
</comment>
<dbReference type="GO" id="GO:0006508">
    <property type="term" value="P:proteolysis"/>
    <property type="evidence" value="ECO:0007669"/>
    <property type="project" value="InterPro"/>
</dbReference>